<accession>A0A914HBC0</accession>
<evidence type="ECO:0000313" key="2">
    <source>
        <dbReference type="Proteomes" id="UP000887572"/>
    </source>
</evidence>
<evidence type="ECO:0000313" key="3">
    <source>
        <dbReference type="WBParaSite" id="Gr19_v10_g15502.t1"/>
    </source>
</evidence>
<proteinExistence type="predicted"/>
<dbReference type="Pfam" id="PF00567">
    <property type="entry name" value="TUDOR"/>
    <property type="match status" value="1"/>
</dbReference>
<keyword evidence="2" id="KW-1185">Reference proteome</keyword>
<dbReference type="WBParaSite" id="Gr19_v10_g15502.t1">
    <property type="protein sequence ID" value="Gr19_v10_g15502.t1"/>
    <property type="gene ID" value="Gr19_v10_g15502"/>
</dbReference>
<reference evidence="3" key="1">
    <citation type="submission" date="2022-11" db="UniProtKB">
        <authorList>
            <consortium name="WormBaseParasite"/>
        </authorList>
    </citation>
    <scope>IDENTIFICATION</scope>
</reference>
<dbReference type="SUPFAM" id="SSF63748">
    <property type="entry name" value="Tudor/PWWP/MBT"/>
    <property type="match status" value="1"/>
</dbReference>
<dbReference type="Proteomes" id="UP000887572">
    <property type="component" value="Unplaced"/>
</dbReference>
<evidence type="ECO:0000259" key="1">
    <source>
        <dbReference type="Pfam" id="PF00567"/>
    </source>
</evidence>
<dbReference type="AlphaFoldDB" id="A0A914HBC0"/>
<feature type="domain" description="Tudor" evidence="1">
    <location>
        <begin position="156"/>
        <end position="239"/>
    </location>
</feature>
<name>A0A914HBC0_GLORO</name>
<sequence length="322" mass="36826">MAFEEVLPLPDDEVEEIRELIYEILKEFPAGITSTFLEQKYTERYVDKEEFELKDVSTFTMLYLVQTKSPSIRPDAVQLQLQLSTERTNGVKTSHDEDSVPSPIVVPFNSAEFEPIPLSSLPQPTGDPLPIKLISGIDPDAIYFRLTTWLPYCEYLYAALSRLPSTEQFEPKIGEILATKVNERWERVEMVRPSSADSNYWVVWAVDEGYFHAVHRNQLRPLTKTVTAFNKIFLAKCKLDIDRPAQNGKTMERHNIWSPAVQHFVGKSLLKAAMRSDCRVEIVPTNDGWEYLEAEQIPTCTAKLLIDGADFAKQMELMGFVE</sequence>
<protein>
    <submittedName>
        <fullName evidence="3">Tudor domain-containing protein</fullName>
    </submittedName>
</protein>
<organism evidence="2 3">
    <name type="scientific">Globodera rostochiensis</name>
    <name type="common">Golden nematode worm</name>
    <name type="synonym">Heterodera rostochiensis</name>
    <dbReference type="NCBI Taxonomy" id="31243"/>
    <lineage>
        <taxon>Eukaryota</taxon>
        <taxon>Metazoa</taxon>
        <taxon>Ecdysozoa</taxon>
        <taxon>Nematoda</taxon>
        <taxon>Chromadorea</taxon>
        <taxon>Rhabditida</taxon>
        <taxon>Tylenchina</taxon>
        <taxon>Tylenchomorpha</taxon>
        <taxon>Tylenchoidea</taxon>
        <taxon>Heteroderidae</taxon>
        <taxon>Heteroderinae</taxon>
        <taxon>Globodera</taxon>
    </lineage>
</organism>
<dbReference type="InterPro" id="IPR002999">
    <property type="entry name" value="Tudor"/>
</dbReference>